<gene>
    <name evidence="1" type="ORF">GIL414_LOCUS39909</name>
</gene>
<name>A0A8S2ZC87_9BILA</name>
<protein>
    <submittedName>
        <fullName evidence="1">Uncharacterized protein</fullName>
    </submittedName>
</protein>
<dbReference type="Proteomes" id="UP000681720">
    <property type="component" value="Unassembled WGS sequence"/>
</dbReference>
<sequence length="49" mass="5641">MNDLILLKKFSESSYLPDGLYMIECLSTGDWLTDGKDDLCTMSKKLHRD</sequence>
<organism evidence="1 2">
    <name type="scientific">Rotaria magnacalcarata</name>
    <dbReference type="NCBI Taxonomy" id="392030"/>
    <lineage>
        <taxon>Eukaryota</taxon>
        <taxon>Metazoa</taxon>
        <taxon>Spiralia</taxon>
        <taxon>Gnathifera</taxon>
        <taxon>Rotifera</taxon>
        <taxon>Eurotatoria</taxon>
        <taxon>Bdelloidea</taxon>
        <taxon>Philodinida</taxon>
        <taxon>Philodinidae</taxon>
        <taxon>Rotaria</taxon>
    </lineage>
</organism>
<feature type="non-terminal residue" evidence="1">
    <location>
        <position position="49"/>
    </location>
</feature>
<evidence type="ECO:0000313" key="2">
    <source>
        <dbReference type="Proteomes" id="UP000681720"/>
    </source>
</evidence>
<proteinExistence type="predicted"/>
<evidence type="ECO:0000313" key="1">
    <source>
        <dbReference type="EMBL" id="CAF4624167.1"/>
    </source>
</evidence>
<reference evidence="1" key="1">
    <citation type="submission" date="2021-02" db="EMBL/GenBank/DDBJ databases">
        <authorList>
            <person name="Nowell W R."/>
        </authorList>
    </citation>
    <scope>NUCLEOTIDE SEQUENCE</scope>
</reference>
<dbReference type="AlphaFoldDB" id="A0A8S2ZC87"/>
<dbReference type="EMBL" id="CAJOBJ010109397">
    <property type="protein sequence ID" value="CAF4624167.1"/>
    <property type="molecule type" value="Genomic_DNA"/>
</dbReference>
<comment type="caution">
    <text evidence="1">The sequence shown here is derived from an EMBL/GenBank/DDBJ whole genome shotgun (WGS) entry which is preliminary data.</text>
</comment>
<accession>A0A8S2ZC87</accession>